<dbReference type="PATRIC" id="fig|1268635.3.peg.846"/>
<sequence length="118" mass="13827">MKQFRLIDGVLIITNAEPVSGSLASHLRETFIYDEDCIHVNETYYDTNTQAFFAEHHEANITKVKFEHWERGDQALFLGFILQDHPNIEEIDLSHCRLRDTDIPFLLVLFNSCHHLKK</sequence>
<dbReference type="EMBL" id="CP004006">
    <property type="protein sequence ID" value="AHE66409.1"/>
    <property type="molecule type" value="Genomic_DNA"/>
</dbReference>
<name>W0BDD0_9GAMM</name>
<dbReference type="STRING" id="1268635.Loa_00841"/>
<dbReference type="RefSeq" id="WP_025385205.1">
    <property type="nucleotide sequence ID" value="NZ_CP004006.1"/>
</dbReference>
<organism evidence="1 2">
    <name type="scientific">Legionella oakridgensis ATCC 33761 = DSM 21215</name>
    <dbReference type="NCBI Taxonomy" id="1268635"/>
    <lineage>
        <taxon>Bacteria</taxon>
        <taxon>Pseudomonadati</taxon>
        <taxon>Pseudomonadota</taxon>
        <taxon>Gammaproteobacteria</taxon>
        <taxon>Legionellales</taxon>
        <taxon>Legionellaceae</taxon>
        <taxon>Legionella</taxon>
    </lineage>
</organism>
<dbReference type="KEGG" id="lok:Loa_00841"/>
<proteinExistence type="predicted"/>
<dbReference type="HOGENOM" id="CLU_2070153_0_0_6"/>
<dbReference type="SUPFAM" id="SSF52047">
    <property type="entry name" value="RNI-like"/>
    <property type="match status" value="1"/>
</dbReference>
<accession>W0BDD0</accession>
<keyword evidence="2" id="KW-1185">Reference proteome</keyword>
<gene>
    <name evidence="1" type="ORF">Loa_00841</name>
</gene>
<dbReference type="Proteomes" id="UP000018838">
    <property type="component" value="Chromosome"/>
</dbReference>
<evidence type="ECO:0000313" key="1">
    <source>
        <dbReference type="EMBL" id="AHE66409.1"/>
    </source>
</evidence>
<evidence type="ECO:0000313" key="2">
    <source>
        <dbReference type="Proteomes" id="UP000018838"/>
    </source>
</evidence>
<dbReference type="AlphaFoldDB" id="W0BDD0"/>
<reference evidence="1 2" key="1">
    <citation type="journal article" date="2013" name="Int. J. Med. Microbiol.">
        <title>Legionella oakridgensis ATCC 33761 genome sequence and phenotypic characterization reveals its replication capacity in amoebae.</title>
        <authorList>
            <person name="Brzuszkiewicz E."/>
            <person name="Schulz T."/>
            <person name="Rydzewski K."/>
            <person name="Daniel R."/>
            <person name="Gillmaier N."/>
            <person name="Dittmann C."/>
            <person name="Holland G."/>
            <person name="Schunder E."/>
            <person name="Lautner M."/>
            <person name="Eisenreich W."/>
            <person name="Luck C."/>
            <person name="Heuner K."/>
        </authorList>
    </citation>
    <scope>NUCLEOTIDE SEQUENCE [LARGE SCALE GENOMIC DNA]</scope>
    <source>
        <strain>OR-10</strain>
        <strain evidence="2">ATCC 33761</strain>
    </source>
</reference>
<protein>
    <submittedName>
        <fullName evidence="1">Uncharacterized protein</fullName>
    </submittedName>
</protein>